<organism evidence="2 3">
    <name type="scientific">Mytilus edulis</name>
    <name type="common">Blue mussel</name>
    <dbReference type="NCBI Taxonomy" id="6550"/>
    <lineage>
        <taxon>Eukaryota</taxon>
        <taxon>Metazoa</taxon>
        <taxon>Spiralia</taxon>
        <taxon>Lophotrochozoa</taxon>
        <taxon>Mollusca</taxon>
        <taxon>Bivalvia</taxon>
        <taxon>Autobranchia</taxon>
        <taxon>Pteriomorphia</taxon>
        <taxon>Mytilida</taxon>
        <taxon>Mytiloidea</taxon>
        <taxon>Mytilidae</taxon>
        <taxon>Mytilinae</taxon>
        <taxon>Mytilus</taxon>
    </lineage>
</organism>
<protein>
    <recommendedName>
        <fullName evidence="1">DZIP3-like HEPN domain-containing protein</fullName>
    </recommendedName>
</protein>
<keyword evidence="3" id="KW-1185">Reference proteome</keyword>
<gene>
    <name evidence="2" type="ORF">MEDL_44565</name>
</gene>
<evidence type="ECO:0000259" key="1">
    <source>
        <dbReference type="Pfam" id="PF18738"/>
    </source>
</evidence>
<dbReference type="SUPFAM" id="SSF50969">
    <property type="entry name" value="YVTN repeat-like/Quinoprotein amine dehydrogenase"/>
    <property type="match status" value="1"/>
</dbReference>
<dbReference type="InterPro" id="IPR041249">
    <property type="entry name" value="HEPN_DZIP3"/>
</dbReference>
<dbReference type="Gene3D" id="2.130.10.10">
    <property type="entry name" value="YVTN repeat-like/Quinoprotein amine dehydrogenase"/>
    <property type="match status" value="1"/>
</dbReference>
<dbReference type="OrthoDB" id="6064506at2759"/>
<comment type="caution">
    <text evidence="2">The sequence shown here is derived from an EMBL/GenBank/DDBJ whole genome shotgun (WGS) entry which is preliminary data.</text>
</comment>
<reference evidence="2" key="1">
    <citation type="submission" date="2021-03" db="EMBL/GenBank/DDBJ databases">
        <authorList>
            <person name="Bekaert M."/>
        </authorList>
    </citation>
    <scope>NUCLEOTIDE SEQUENCE</scope>
</reference>
<sequence length="452" mass="51565">MDVEDRRRYFIVGSVILEIVQPLLRTKLENDYKRKENAYCCKDKINCRNNSKLPLIYCQWDLLYTENPGQPGHNCYCKFIANPVQLNELDITLTSLILLNCCHLGPSEENAVRKLRRYKNDYLSHNTEGKINETEYKSLWTDLINCVLQLDPNKQDELIRIQNRPLDEGLCSRYSTDLLNVHKKLNEIDTRIQGIDSAVQVYLKPVLNKYSSLEGEILDVVMMDDGRLVMCLYNQCRLLICNTDGSKAVTISVDGKPYCVIPVNNSTVAVTVIKTCVHPSIKIYDINNEHELNSIPVPGMTITCGIAMINNKLVIGADRGLVIVDYQTGEKLKYIETNCVLSGIHTSRGRIFFGYYKQNILCWYSFDNDNVHTITLPSTPRSMTTLQDGSLYVLCTDGSVQHVSTDVKQFKTLNINQSKFCNEIPFIRYNLKQKKGVTLSVKTGNIKILYEV</sequence>
<dbReference type="EMBL" id="CAJPWZ010002159">
    <property type="protein sequence ID" value="CAG2231820.1"/>
    <property type="molecule type" value="Genomic_DNA"/>
</dbReference>
<dbReference type="InterPro" id="IPR015943">
    <property type="entry name" value="WD40/YVTN_repeat-like_dom_sf"/>
</dbReference>
<name>A0A8S3TKU4_MYTED</name>
<dbReference type="AlphaFoldDB" id="A0A8S3TKU4"/>
<feature type="domain" description="DZIP3-like HEPN" evidence="1">
    <location>
        <begin position="74"/>
        <end position="171"/>
    </location>
</feature>
<evidence type="ECO:0000313" key="3">
    <source>
        <dbReference type="Proteomes" id="UP000683360"/>
    </source>
</evidence>
<proteinExistence type="predicted"/>
<dbReference type="Proteomes" id="UP000683360">
    <property type="component" value="Unassembled WGS sequence"/>
</dbReference>
<evidence type="ECO:0000313" key="2">
    <source>
        <dbReference type="EMBL" id="CAG2231820.1"/>
    </source>
</evidence>
<dbReference type="Pfam" id="PF18738">
    <property type="entry name" value="HEPN_DZIP3"/>
    <property type="match status" value="1"/>
</dbReference>
<accession>A0A8S3TKU4</accession>
<dbReference type="InterPro" id="IPR011044">
    <property type="entry name" value="Quino_amine_DH_bsu"/>
</dbReference>